<dbReference type="EMBL" id="JANQBD010000039">
    <property type="protein sequence ID" value="MCR8636212.1"/>
    <property type="molecule type" value="Genomic_DNA"/>
</dbReference>
<organism evidence="2 3">
    <name type="scientific">Paenibacillus radicis</name>
    <name type="common">ex Xue et al. 2023</name>
    <dbReference type="NCBI Taxonomy" id="2972489"/>
    <lineage>
        <taxon>Bacteria</taxon>
        <taxon>Bacillati</taxon>
        <taxon>Bacillota</taxon>
        <taxon>Bacilli</taxon>
        <taxon>Bacillales</taxon>
        <taxon>Paenibacillaceae</taxon>
        <taxon>Paenibacillus</taxon>
    </lineage>
</organism>
<evidence type="ECO:0000259" key="1">
    <source>
        <dbReference type="Pfam" id="PF08271"/>
    </source>
</evidence>
<protein>
    <submittedName>
        <fullName evidence="2">TFIIB-type zinc ribbon-containing protein</fullName>
    </submittedName>
</protein>
<accession>A0ABT1YSP8</accession>
<comment type="caution">
    <text evidence="2">The sequence shown here is derived from an EMBL/GenBank/DDBJ whole genome shotgun (WGS) entry which is preliminary data.</text>
</comment>
<evidence type="ECO:0000313" key="2">
    <source>
        <dbReference type="EMBL" id="MCR8636212.1"/>
    </source>
</evidence>
<dbReference type="RefSeq" id="WP_308862399.1">
    <property type="nucleotide sequence ID" value="NZ_JANQBD010000039.1"/>
</dbReference>
<feature type="non-terminal residue" evidence="2">
    <location>
        <position position="163"/>
    </location>
</feature>
<reference evidence="2 3" key="1">
    <citation type="submission" date="2022-08" db="EMBL/GenBank/DDBJ databases">
        <title>Paenibacillus endoradicis sp. nov., Paenibacillus radicibacter sp. nov and Paenibacillus pararadicis sp. nov., three cold-adapted plant growth-promoting bacteria isolated from root of Larix gmelinii in Great Khingan.</title>
        <authorList>
            <person name="Xue H."/>
        </authorList>
    </citation>
    <scope>NUCLEOTIDE SEQUENCE [LARGE SCALE GENOMIC DNA]</scope>
    <source>
        <strain evidence="2 3">N5-1-1-5</strain>
    </source>
</reference>
<dbReference type="Gene3D" id="2.20.28.30">
    <property type="entry name" value="RNA polymerase ii, chain L"/>
    <property type="match status" value="2"/>
</dbReference>
<keyword evidence="3" id="KW-1185">Reference proteome</keyword>
<sequence>MNVIEYKCPNCGSGMIFDPETAMLSCHSCGRKDNIEQFPDPLGQQAVSPEEVQEYHCTSCGAVIITEAETAATVCSFCDSAVVLGDRLSGKLAPGLVIPFSISKDKAIKAFRKWCKNGLLTPGGFMSADRIKGMTGMYIPFWLYELHNNVEVNGHATRVRIYT</sequence>
<dbReference type="Proteomes" id="UP001300012">
    <property type="component" value="Unassembled WGS sequence"/>
</dbReference>
<dbReference type="InterPro" id="IPR013137">
    <property type="entry name" value="Znf_TFIIB"/>
</dbReference>
<dbReference type="Pfam" id="PF08271">
    <property type="entry name" value="Zn_Ribbon_TF"/>
    <property type="match status" value="1"/>
</dbReference>
<proteinExistence type="predicted"/>
<feature type="domain" description="TFIIB-type" evidence="1">
    <location>
        <begin position="6"/>
        <end position="34"/>
    </location>
</feature>
<gene>
    <name evidence="2" type="ORF">NV381_34000</name>
</gene>
<name>A0ABT1YSP8_9BACL</name>
<evidence type="ECO:0000313" key="3">
    <source>
        <dbReference type="Proteomes" id="UP001300012"/>
    </source>
</evidence>